<proteinExistence type="predicted"/>
<keyword evidence="2" id="KW-1185">Reference proteome</keyword>
<dbReference type="EMBL" id="JYDP01000255">
    <property type="protein sequence ID" value="KRZ01887.1"/>
    <property type="molecule type" value="Genomic_DNA"/>
</dbReference>
<name>A0A0V1GUI1_9BILA</name>
<dbReference type="AlphaFoldDB" id="A0A0V1GUI1"/>
<organism evidence="1 2">
    <name type="scientific">Trichinella zimbabwensis</name>
    <dbReference type="NCBI Taxonomy" id="268475"/>
    <lineage>
        <taxon>Eukaryota</taxon>
        <taxon>Metazoa</taxon>
        <taxon>Ecdysozoa</taxon>
        <taxon>Nematoda</taxon>
        <taxon>Enoplea</taxon>
        <taxon>Dorylaimia</taxon>
        <taxon>Trichinellida</taxon>
        <taxon>Trichinellidae</taxon>
        <taxon>Trichinella</taxon>
    </lineage>
</organism>
<accession>A0A0V1GUI1</accession>
<reference evidence="1 2" key="1">
    <citation type="submission" date="2015-01" db="EMBL/GenBank/DDBJ databases">
        <title>Evolution of Trichinella species and genotypes.</title>
        <authorList>
            <person name="Korhonen P.K."/>
            <person name="Edoardo P."/>
            <person name="Giuseppe L.R."/>
            <person name="Gasser R.B."/>
        </authorList>
    </citation>
    <scope>NUCLEOTIDE SEQUENCE [LARGE SCALE GENOMIC DNA]</scope>
    <source>
        <strain evidence="1">ISS1029</strain>
    </source>
</reference>
<comment type="caution">
    <text evidence="1">The sequence shown here is derived from an EMBL/GenBank/DDBJ whole genome shotgun (WGS) entry which is preliminary data.</text>
</comment>
<evidence type="ECO:0000313" key="1">
    <source>
        <dbReference type="EMBL" id="KRZ01887.1"/>
    </source>
</evidence>
<dbReference type="Proteomes" id="UP000055024">
    <property type="component" value="Unassembled WGS sequence"/>
</dbReference>
<evidence type="ECO:0000313" key="2">
    <source>
        <dbReference type="Proteomes" id="UP000055024"/>
    </source>
</evidence>
<gene>
    <name evidence="1" type="ORF">T11_13548</name>
</gene>
<protein>
    <submittedName>
        <fullName evidence="1">Uncharacterized protein</fullName>
    </submittedName>
</protein>
<sequence length="64" mass="7170">MPTMMLSRYNMNDAGHPLSNGVSTNLTVQPFNVADPDLWFLPSICFFNLCTSFTNPANFTWPSP</sequence>